<dbReference type="GO" id="GO:0016887">
    <property type="term" value="F:ATP hydrolysis activity"/>
    <property type="evidence" value="ECO:0007669"/>
    <property type="project" value="InterPro"/>
</dbReference>
<evidence type="ECO:0000256" key="1">
    <source>
        <dbReference type="ARBA" id="ARBA00006930"/>
    </source>
</evidence>
<feature type="coiled-coil region" evidence="4">
    <location>
        <begin position="671"/>
        <end position="705"/>
    </location>
</feature>
<comment type="similarity">
    <text evidence="1">Belongs to the SMC family. SbcC subfamily.</text>
</comment>
<dbReference type="PANTHER" id="PTHR32114">
    <property type="entry name" value="ABC TRANSPORTER ABCH.3"/>
    <property type="match status" value="1"/>
</dbReference>
<dbReference type="Gene3D" id="3.40.50.300">
    <property type="entry name" value="P-loop containing nucleotide triphosphate hydrolases"/>
    <property type="match status" value="2"/>
</dbReference>
<comment type="caution">
    <text evidence="6">The sequence shown here is derived from an EMBL/GenBank/DDBJ whole genome shotgun (WGS) entry which is preliminary data.</text>
</comment>
<gene>
    <name evidence="6" type="ORF">KC207_03475</name>
</gene>
<dbReference type="AlphaFoldDB" id="A0A941D751"/>
<dbReference type="GO" id="GO:0006302">
    <property type="term" value="P:double-strand break repair"/>
    <property type="evidence" value="ECO:0007669"/>
    <property type="project" value="InterPro"/>
</dbReference>
<comment type="subunit">
    <text evidence="2">Heterodimer of SbcC and SbcD.</text>
</comment>
<protein>
    <recommendedName>
        <fullName evidence="3">Nuclease SbcCD subunit C</fullName>
    </recommendedName>
</protein>
<dbReference type="SUPFAM" id="SSF52540">
    <property type="entry name" value="P-loop containing nucleoside triphosphate hydrolases"/>
    <property type="match status" value="1"/>
</dbReference>
<keyword evidence="7" id="KW-1185">Reference proteome</keyword>
<keyword evidence="4" id="KW-0175">Coiled coil</keyword>
<sequence>MRIHRLEVEAFGPFAGRVEIDLDTAAGAGLFLVHGPTGAGKTTLLDAVCFALYADVPGARGRHGLRSDHAAPDVRPEVVLELTVGGRRLRITRSPAWDRPKKRGSGTTSVPASVVLEERVGSRWEGLSHRNDEVADLVLDLLGMGLSQFASVVLLPQGDFATFLRADPEARRSLLQRLFDISVFADVEQWLVDARRRSAADAEGARSALDAELRVVEELLGSVADEHEHGPAVVDEADLAGLPDRVRGVADDLARRVGEAMARLDAAEQVERAAVAAHDEASTTHERQERAARARRRLTALEADGEAHADRVARLDAADRAATVRGHLRAEQRLRQEAADARARCERARGPLVASGMPADRPAVAVLRDLRDLDPAAAEVVTSRQDAARVAAELAGTAERRLATAEAATAAQAAHAEAVAAASDAGERVRVLARAAEGADGHEERVRRLEASASTLDDLERDRSAREDLVPALLEAREHVADRREALVLLRERRVDSMAAELADALVDGRPCTVCGATEHPAPAAAGDRVNDAALEDAESRLTEASERLDALAGEARRLEAAVETREGLLEGSTRAEVTAALDDARAARAAARAATAELAGAQTAEAVSRAEAEGRGGEHTRALATLDALDARSAELETDAERAASALTAATDAHAGCPCGSADASSHDTVREALEALRRAEEALGGAEERLARAEVDLAAALADAGFETAEDCAAAALPTTEADRLRDAVHEHVRSADAARSVLAEPEVAAALALDPPDLPVLEDARAGARREVLGAHQQLEALRRADRALGRVAPRVLGACEQVAALTHRHDRLRDLADTVVGTSPDNTLKMRLTSFVLAARLEAVAARANERLAVMGGGRYVLEHSDDRVAGGKRSGLGLRVLDQWTGRARDTASLSGGESFMASLALALGLADAVREESGGLDLGTLFVDEGFGSLDDDSLEQVLTVLDGLREGGRAVGVVSHVADLRTRVPHQVVVEKGVAGSTASVRVADGAPAA</sequence>
<dbReference type="Pfam" id="PF13476">
    <property type="entry name" value="AAA_23"/>
    <property type="match status" value="1"/>
</dbReference>
<dbReference type="EMBL" id="JAGSNF010000003">
    <property type="protein sequence ID" value="MBR7742353.1"/>
    <property type="molecule type" value="Genomic_DNA"/>
</dbReference>
<name>A0A941D751_9MICO</name>
<dbReference type="Proteomes" id="UP000677016">
    <property type="component" value="Unassembled WGS sequence"/>
</dbReference>
<feature type="domain" description="Rad50/SbcC-type AAA" evidence="5">
    <location>
        <begin position="5"/>
        <end position="180"/>
    </location>
</feature>
<reference evidence="6" key="1">
    <citation type="submission" date="2021-04" db="EMBL/GenBank/DDBJ databases">
        <title>Phycicoccus avicenniae sp. nov., a novel endophytic actinomycetes isolated from branch of Avicennia mariana.</title>
        <authorList>
            <person name="Tuo L."/>
        </authorList>
    </citation>
    <scope>NUCLEOTIDE SEQUENCE</scope>
    <source>
        <strain evidence="6">BSK3Z-2</strain>
    </source>
</reference>
<evidence type="ECO:0000256" key="4">
    <source>
        <dbReference type="SAM" id="Coils"/>
    </source>
</evidence>
<evidence type="ECO:0000256" key="3">
    <source>
        <dbReference type="ARBA" id="ARBA00013368"/>
    </source>
</evidence>
<evidence type="ECO:0000256" key="2">
    <source>
        <dbReference type="ARBA" id="ARBA00011322"/>
    </source>
</evidence>
<dbReference type="InterPro" id="IPR038729">
    <property type="entry name" value="Rad50/SbcC_AAA"/>
</dbReference>
<dbReference type="InterPro" id="IPR027417">
    <property type="entry name" value="P-loop_NTPase"/>
</dbReference>
<organism evidence="6 7">
    <name type="scientific">Phycicoccus avicenniae</name>
    <dbReference type="NCBI Taxonomy" id="2828860"/>
    <lineage>
        <taxon>Bacteria</taxon>
        <taxon>Bacillati</taxon>
        <taxon>Actinomycetota</taxon>
        <taxon>Actinomycetes</taxon>
        <taxon>Micrococcales</taxon>
        <taxon>Intrasporangiaceae</taxon>
        <taxon>Phycicoccus</taxon>
    </lineage>
</organism>
<evidence type="ECO:0000313" key="6">
    <source>
        <dbReference type="EMBL" id="MBR7742353.1"/>
    </source>
</evidence>
<dbReference type="Pfam" id="PF13558">
    <property type="entry name" value="SbcC_Walker_B"/>
    <property type="match status" value="1"/>
</dbReference>
<accession>A0A941D751</accession>
<feature type="coiled-coil region" evidence="4">
    <location>
        <begin position="535"/>
        <end position="562"/>
    </location>
</feature>
<proteinExistence type="inferred from homology"/>
<dbReference type="PANTHER" id="PTHR32114:SF2">
    <property type="entry name" value="ABC TRANSPORTER ABCH.3"/>
    <property type="match status" value="1"/>
</dbReference>
<dbReference type="RefSeq" id="WP_211601499.1">
    <property type="nucleotide sequence ID" value="NZ_JAGSNF010000003.1"/>
</dbReference>
<evidence type="ECO:0000259" key="5">
    <source>
        <dbReference type="Pfam" id="PF13476"/>
    </source>
</evidence>
<evidence type="ECO:0000313" key="7">
    <source>
        <dbReference type="Proteomes" id="UP000677016"/>
    </source>
</evidence>